<organism evidence="3 4">
    <name type="scientific">Pseudomonas gingeri</name>
    <dbReference type="NCBI Taxonomy" id="117681"/>
    <lineage>
        <taxon>Bacteria</taxon>
        <taxon>Pseudomonadati</taxon>
        <taxon>Pseudomonadota</taxon>
        <taxon>Gammaproteobacteria</taxon>
        <taxon>Pseudomonadales</taxon>
        <taxon>Pseudomonadaceae</taxon>
        <taxon>Pseudomonas</taxon>
    </lineage>
</organism>
<protein>
    <submittedName>
        <fullName evidence="3">DUF2300 domain-containing protein</fullName>
    </submittedName>
</protein>
<dbReference type="InterPro" id="IPR018748">
    <property type="entry name" value="DUF2300_secreted"/>
</dbReference>
<evidence type="ECO:0000259" key="2">
    <source>
        <dbReference type="Pfam" id="PF10062"/>
    </source>
</evidence>
<dbReference type="Pfam" id="PF10062">
    <property type="entry name" value="DUF2300"/>
    <property type="match status" value="2"/>
</dbReference>
<dbReference type="Pfam" id="PF08486">
    <property type="entry name" value="SpoIID"/>
    <property type="match status" value="1"/>
</dbReference>
<sequence>MSRPLVWLLLCILPLLATAEEAPLRLAWKTADGYELVQLNTTQVLNREPLPADLQTPLGSLWKLFVYAWLVDTDQKEPAYDCHGQDHEEVYCCTPGGSIARDAALVRSCGLYFDPARLKIDAKQWRDYWQARQAPTWLLSFNQLQPQTRVPVVQLLEALRTLPSQEQARKLLLDVVLNAADGQAVALLGGRLRVKTWSWLGDQDAQSRQGGFAGWLEDGTPLWVGGRGTSQMVLRHYSDVLGSFLPSPSSEDAGRCVQVDLFSRYPLKGVTRAAGQAAPNGALQGHYRVDFANGNQLEIESAGELFLLQSAGQPQLVARLDREEYVARVLQREAKTEPVEAAKALAVAIRTYLLQNAGRSGDCLSIDDSSGRQRVAPRPATAEARGIAAWTSDLVLAGSPVTYHSDLSAPDKLSWQQAVEQANGGERYDQILQHAYPRASLSRWDNPVASCEPLPAAQEWLLKQRRVWRQRLDQEVGYNELSQFAVCRVSYGRPYVDRERQRIYVRGVLTQQDRLDLTHEYLHLAFEAHPNGQDEDYVEGLARHLLLE</sequence>
<evidence type="ECO:0000313" key="4">
    <source>
        <dbReference type="Proteomes" id="UP000539985"/>
    </source>
</evidence>
<evidence type="ECO:0000313" key="3">
    <source>
        <dbReference type="EMBL" id="NWB97620.1"/>
    </source>
</evidence>
<evidence type="ECO:0000259" key="1">
    <source>
        <dbReference type="Pfam" id="PF08486"/>
    </source>
</evidence>
<dbReference type="SUPFAM" id="SSF56601">
    <property type="entry name" value="beta-lactamase/transpeptidase-like"/>
    <property type="match status" value="1"/>
</dbReference>
<feature type="domain" description="Sporulation stage II protein D amidase enhancer LytB N-terminal" evidence="1">
    <location>
        <begin position="313"/>
        <end position="359"/>
    </location>
</feature>
<dbReference type="Proteomes" id="UP000539985">
    <property type="component" value="Unassembled WGS sequence"/>
</dbReference>
<dbReference type="AlphaFoldDB" id="A0A7Y8C2M0"/>
<dbReference type="EMBL" id="JACAQB010000008">
    <property type="protein sequence ID" value="NWB97620.1"/>
    <property type="molecule type" value="Genomic_DNA"/>
</dbReference>
<gene>
    <name evidence="3" type="ORF">HX882_17115</name>
</gene>
<feature type="domain" description="DUF2300" evidence="2">
    <location>
        <begin position="411"/>
        <end position="531"/>
    </location>
</feature>
<dbReference type="RefSeq" id="WP_177103261.1">
    <property type="nucleotide sequence ID" value="NZ_JACAQB010000008.1"/>
</dbReference>
<comment type="caution">
    <text evidence="3">The sequence shown here is derived from an EMBL/GenBank/DDBJ whole genome shotgun (WGS) entry which is preliminary data.</text>
</comment>
<accession>A0A7Y8C2M0</accession>
<dbReference type="InterPro" id="IPR012338">
    <property type="entry name" value="Beta-lactam/transpept-like"/>
</dbReference>
<reference evidence="3 4" key="1">
    <citation type="submission" date="2020-04" db="EMBL/GenBank/DDBJ databases">
        <title>Molecular characterization of pseudomonads from Agaricus bisporus reveal novel blotch 2 pathogens in Western Europe.</title>
        <authorList>
            <person name="Taparia T."/>
            <person name="Krijger M."/>
            <person name="Haynes E."/>
            <person name="Elpinstone J.G."/>
            <person name="Noble R."/>
            <person name="Van Der Wolf J."/>
        </authorList>
    </citation>
    <scope>NUCLEOTIDE SEQUENCE [LARGE SCALE GENOMIC DNA]</scope>
    <source>
        <strain evidence="3 4">H7001</strain>
    </source>
</reference>
<dbReference type="InterPro" id="IPR013693">
    <property type="entry name" value="SpoIID/LytB_N"/>
</dbReference>
<feature type="domain" description="DUF2300" evidence="2">
    <location>
        <begin position="84"/>
        <end position="204"/>
    </location>
</feature>
<proteinExistence type="predicted"/>
<name>A0A7Y8C2M0_9PSED</name>